<accession>A0A1Y1QDK6</accession>
<comment type="caution">
    <text evidence="1">The sequence shown here is derived from an EMBL/GenBank/DDBJ whole genome shotgun (WGS) entry which is preliminary data.</text>
</comment>
<dbReference type="AlphaFoldDB" id="A0A1Y1QDK6"/>
<proteinExistence type="predicted"/>
<feature type="non-terminal residue" evidence="1">
    <location>
        <position position="1"/>
    </location>
</feature>
<evidence type="ECO:0000313" key="2">
    <source>
        <dbReference type="Proteomes" id="UP000192491"/>
    </source>
</evidence>
<sequence length="254" mass="27519">DKVDLHTLLLYEDKQISVDEADMTWHALPDKQLDVTAGKQYVPFGAFKKGMISNPLTKKLGETQSDKVLLVSNQRGDVRTQGYTFAGTGSQDTGYGMSVEYKTDAARVGVDYVSNLVESKHVVAKFASNAVANAIPAVAVHGLAKLGRVTVIAEHITATQNVQPGDLNNKIKVAAKPATTQLEVDLDLHNDRTLALAWSGSSDAAQLKLVEEKLGVTYSQPLYKDLQGAMELMQSKDYDGTTDKTLTAQLAYAF</sequence>
<organism evidence="1 2">
    <name type="scientific">Thiothrix lacustris</name>
    <dbReference type="NCBI Taxonomy" id="525917"/>
    <lineage>
        <taxon>Bacteria</taxon>
        <taxon>Pseudomonadati</taxon>
        <taxon>Pseudomonadota</taxon>
        <taxon>Gammaproteobacteria</taxon>
        <taxon>Thiotrichales</taxon>
        <taxon>Thiotrichaceae</taxon>
        <taxon>Thiothrix</taxon>
    </lineage>
</organism>
<protein>
    <submittedName>
        <fullName evidence="1">Uncharacterized protein</fullName>
    </submittedName>
</protein>
<dbReference type="Proteomes" id="UP000192491">
    <property type="component" value="Unassembled WGS sequence"/>
</dbReference>
<gene>
    <name evidence="1" type="ORF">BWK73_39980</name>
</gene>
<evidence type="ECO:0000313" key="1">
    <source>
        <dbReference type="EMBL" id="OQX03280.1"/>
    </source>
</evidence>
<dbReference type="NCBIfam" id="NF033652">
    <property type="entry name" value="LbtU_sider_porin"/>
    <property type="match status" value="1"/>
</dbReference>
<name>A0A1Y1QDK6_9GAMM</name>
<reference evidence="1 2" key="1">
    <citation type="submission" date="2017-01" db="EMBL/GenBank/DDBJ databases">
        <title>Novel large sulfur bacteria in the metagenomes of groundwater-fed chemosynthetic microbial mats in the Lake Huron basin.</title>
        <authorList>
            <person name="Sharrar A.M."/>
            <person name="Flood B.E."/>
            <person name="Bailey J.V."/>
            <person name="Jones D.S."/>
            <person name="Biddanda B."/>
            <person name="Ruberg S.A."/>
            <person name="Marcus D.N."/>
            <person name="Dick G.J."/>
        </authorList>
    </citation>
    <scope>NUCLEOTIDE SEQUENCE [LARGE SCALE GENOMIC DNA]</scope>
    <source>
        <strain evidence="1">A8</strain>
    </source>
</reference>
<dbReference type="EMBL" id="MTEJ01000418">
    <property type="protein sequence ID" value="OQX03280.1"/>
    <property type="molecule type" value="Genomic_DNA"/>
</dbReference>